<name>A0A7X4KQU6_9BURK</name>
<dbReference type="RefSeq" id="WP_161075559.1">
    <property type="nucleotide sequence ID" value="NZ_WWCU01000065.1"/>
</dbReference>
<reference evidence="1 2" key="1">
    <citation type="submission" date="2019-12" db="EMBL/GenBank/DDBJ databases">
        <title>Novel species isolated from a subtropical stream in China.</title>
        <authorList>
            <person name="Lu H."/>
        </authorList>
    </citation>
    <scope>NUCLEOTIDE SEQUENCE [LARGE SCALE GENOMIC DNA]</scope>
    <source>
        <strain evidence="1 2">FT127W</strain>
    </source>
</reference>
<accession>A0A7X4KQU6</accession>
<proteinExistence type="predicted"/>
<keyword evidence="2" id="KW-1185">Reference proteome</keyword>
<dbReference type="EMBL" id="WWCU01000065">
    <property type="protein sequence ID" value="MYN11290.1"/>
    <property type="molecule type" value="Genomic_DNA"/>
</dbReference>
<protein>
    <submittedName>
        <fullName evidence="1">Uncharacterized protein</fullName>
    </submittedName>
</protein>
<evidence type="ECO:0000313" key="1">
    <source>
        <dbReference type="EMBL" id="MYN11290.1"/>
    </source>
</evidence>
<organism evidence="1 2">
    <name type="scientific">Pseudoduganella aquatica</name>
    <dbReference type="NCBI Taxonomy" id="2660641"/>
    <lineage>
        <taxon>Bacteria</taxon>
        <taxon>Pseudomonadati</taxon>
        <taxon>Pseudomonadota</taxon>
        <taxon>Betaproteobacteria</taxon>
        <taxon>Burkholderiales</taxon>
        <taxon>Oxalobacteraceae</taxon>
        <taxon>Telluria group</taxon>
        <taxon>Pseudoduganella</taxon>
    </lineage>
</organism>
<dbReference type="Proteomes" id="UP000450676">
    <property type="component" value="Unassembled WGS sequence"/>
</dbReference>
<sequence>MTKSMTEVKVESILALQPAEGIRLARALLWAEAWRLKIPRHSIVISDAITVADGGIDASVAGDGQSHDSVLIPGESHYQVKTGESFKPWQEAEIRKELFGEKPPSLEALGAETRRCLERGAMYCLIALGHDLTSQRVAEAEKWLRQFFDKCGFDNARVCCLGAGQIVGALSLHPSLCLDANGLGMLPFQTTAAWATSADMTPQLELGASQDSFIASLLDALDEPGLQHVRVIGEPGIGKSRLVLEAIQRAPDLVANTMFVRQASDFQNSLLFTELLKPGREYSLILVIDECDDKDRAQIWRGLKNRAAVKLITIDHGPGDCGGAGMSTFSAPPLETPQIEQILRSYIGERDGLINWAAWCEGSARVAHALGENLRDHPEDVLRTPGTVPIWDRFISGYGEETDGGKARLVLRHLALFEKFGFRYPVEKEADYIAGLVEKADPSITRAKFNEIVGYYLKRRIVQGDRTLRLVPKALRVYLWRGWWENYGVGADVESMLAEMPDSLYGWFMRPFSHAHDVPSAMDVVRKLLHPQKGLFAKREFLAGEVGVKFVGVLAEADPEAALTLLRGILDWPDDYLSSLEQGRQDLAFAISRIAVWKNCFRYAAKILGRLSFGGESTNSNNARGIFAELFVPIGAATQAAFVDRVAMIRELLNADTAFDRSLGLAAAEKAFKTRGHTRIVGVEFQGSRARIEFWQAELWDELIGPWRSLLSELLQKRAIGDGAWIRAVDATILSAIDNMLRSNVLHEECVAALRILSATDHNFEATLSFLIPLLRYSPEALPDAVRDELIGLRSEMNGATFEERLRRYVLSTVWDDDDGEDDGADPSKTAQSIRQALAPQAVGDSDLLAKSLPALFKSGAYRVAQFGQDVASGAKDARFDQAMLSHVAAFGEDGVPCFLSGYLRGVFSSDLARWEVLADALLRAPQRWVALGVAWSGVSDRIFERLLALHRDGVVDNAGLMSVAYDPANDALGAQRARQAIRQILELRYEKFYEVSIEMANRGLCKGEETNADDEDVAFSVLSIGALSGKTSGTMPDHYWGKLAKRFRAQFPGRDLELFEAILAGASAFHGLGYRGSLTKVAGQICEDHPSETWKRVGAAMLGEHGFVFRMWLGDVGHYGEPLKQAILHFKAEDIFEWVDEEPAERAISIAEGLPKTLEAGAAGDLTREFVRRYGAFPHVGATMRAHFRTGAWSGNASDRYGRDRDAARKWLAEANDPKVQDWLSDYIAVLNEEIERARIWEERGF</sequence>
<dbReference type="SUPFAM" id="SSF52540">
    <property type="entry name" value="P-loop containing nucleoside triphosphate hydrolases"/>
    <property type="match status" value="1"/>
</dbReference>
<dbReference type="InterPro" id="IPR027417">
    <property type="entry name" value="P-loop_NTPase"/>
</dbReference>
<dbReference type="AlphaFoldDB" id="A0A7X4KQU6"/>
<comment type="caution">
    <text evidence="1">The sequence shown here is derived from an EMBL/GenBank/DDBJ whole genome shotgun (WGS) entry which is preliminary data.</text>
</comment>
<evidence type="ECO:0000313" key="2">
    <source>
        <dbReference type="Proteomes" id="UP000450676"/>
    </source>
</evidence>
<gene>
    <name evidence="1" type="ORF">GTP77_28665</name>
</gene>